<keyword evidence="2" id="KW-1185">Reference proteome</keyword>
<protein>
    <submittedName>
        <fullName evidence="1">Uncharacterized protein</fullName>
    </submittedName>
</protein>
<comment type="caution">
    <text evidence="1">The sequence shown here is derived from an EMBL/GenBank/DDBJ whole genome shotgun (WGS) entry which is preliminary data.</text>
</comment>
<dbReference type="EMBL" id="JAWDID010000019">
    <property type="protein sequence ID" value="MDU0341081.1"/>
    <property type="molecule type" value="Genomic_DNA"/>
</dbReference>
<proteinExistence type="predicted"/>
<name>A0ABU3S8N6_9HYPH</name>
<gene>
    <name evidence="1" type="ORF">RKE40_14360</name>
</gene>
<accession>A0ABU3S8N6</accession>
<evidence type="ECO:0000313" key="1">
    <source>
        <dbReference type="EMBL" id="MDU0341081.1"/>
    </source>
</evidence>
<dbReference type="Proteomes" id="UP001254257">
    <property type="component" value="Unassembled WGS sequence"/>
</dbReference>
<organism evidence="1 2">
    <name type="scientific">Bosea rubneri</name>
    <dbReference type="NCBI Taxonomy" id="3075434"/>
    <lineage>
        <taxon>Bacteria</taxon>
        <taxon>Pseudomonadati</taxon>
        <taxon>Pseudomonadota</taxon>
        <taxon>Alphaproteobacteria</taxon>
        <taxon>Hyphomicrobiales</taxon>
        <taxon>Boseaceae</taxon>
        <taxon>Bosea</taxon>
    </lineage>
</organism>
<evidence type="ECO:0000313" key="2">
    <source>
        <dbReference type="Proteomes" id="UP001254257"/>
    </source>
</evidence>
<reference evidence="1 2" key="1">
    <citation type="submission" date="2023-09" db="EMBL/GenBank/DDBJ databases">
        <title>Whole genome shotgun sequencing (WGS) of Bosea sp. ZW T0_25, isolated from stored onions (Allium cepa).</title>
        <authorList>
            <person name="Stoll D.A."/>
            <person name="Huch M."/>
        </authorList>
    </citation>
    <scope>NUCLEOTIDE SEQUENCE [LARGE SCALE GENOMIC DNA]</scope>
    <source>
        <strain evidence="1 2">ZW T0_25</strain>
    </source>
</reference>
<dbReference type="RefSeq" id="WP_316018915.1">
    <property type="nucleotide sequence ID" value="NZ_JAWDID010000019.1"/>
</dbReference>
<sequence>MPRPALTHPALVAGLILASLLPAQAFEGRYRTLGGSMTIRPTGAGMLKVDAEIGSRSCVGVISARGRIQGDRLIAEAEWDGDICRLEIRRKGRNLKVSESGECTTFHGANCNYVGTYTPR</sequence>